<name>A0ABY2DWU1_9MICO</name>
<sequence>MTHPLVAAICNQKGGVGKTTETFHLARAAARAGRRTLVIDADPQGNLTTVLSAEPLPEDSVGLADVLSARSREGISDVTVPTVWEGVDLVPTVGSTLELVRDELVTAGAGREGRLRSAIETVGERYDLVLIDCPPSLDQLTINALAASEVVVVVSESKLLSAEGIAKLTRTVETVREHYAPTLRIAGVVINKHEDRTIGGREWFEQIASALPMIEPAVPKRAAIADSLEAATGLDQWPSRRSEELVVIYDQHLATIEGVKP</sequence>
<dbReference type="PANTHER" id="PTHR13696">
    <property type="entry name" value="P-LOOP CONTAINING NUCLEOSIDE TRIPHOSPHATE HYDROLASE"/>
    <property type="match status" value="1"/>
</dbReference>
<feature type="domain" description="AAA" evidence="1">
    <location>
        <begin position="7"/>
        <end position="185"/>
    </location>
</feature>
<dbReference type="InterPro" id="IPR025669">
    <property type="entry name" value="AAA_dom"/>
</dbReference>
<dbReference type="InterPro" id="IPR027417">
    <property type="entry name" value="P-loop_NTPase"/>
</dbReference>
<dbReference type="InterPro" id="IPR050678">
    <property type="entry name" value="DNA_Partitioning_ATPase"/>
</dbReference>
<accession>A0ABY2DWU1</accession>
<dbReference type="RefSeq" id="WP_133110216.1">
    <property type="nucleotide sequence ID" value="NZ_SMNA01000020.1"/>
</dbReference>
<comment type="caution">
    <text evidence="2">The sequence shown here is derived from an EMBL/GenBank/DDBJ whole genome shotgun (WGS) entry which is preliminary data.</text>
</comment>
<evidence type="ECO:0000313" key="2">
    <source>
        <dbReference type="EMBL" id="TDE88169.1"/>
    </source>
</evidence>
<reference evidence="2 3" key="1">
    <citation type="submission" date="2019-03" db="EMBL/GenBank/DDBJ databases">
        <title>Genomic features of bacteria from cold environments.</title>
        <authorList>
            <person name="Shen L."/>
        </authorList>
    </citation>
    <scope>NUCLEOTIDE SEQUENCE [LARGE SCALE GENOMIC DNA]</scope>
    <source>
        <strain evidence="3">T3246-1</strain>
    </source>
</reference>
<dbReference type="PIRSF" id="PIRSF009320">
    <property type="entry name" value="Nuc_binding_HP_1000"/>
    <property type="match status" value="1"/>
</dbReference>
<dbReference type="Gene3D" id="3.40.50.300">
    <property type="entry name" value="P-loop containing nucleotide triphosphate hydrolases"/>
    <property type="match status" value="1"/>
</dbReference>
<evidence type="ECO:0000259" key="1">
    <source>
        <dbReference type="Pfam" id="PF13614"/>
    </source>
</evidence>
<dbReference type="CDD" id="cd02042">
    <property type="entry name" value="ParAB_family"/>
    <property type="match status" value="1"/>
</dbReference>
<proteinExistence type="predicted"/>
<protein>
    <submittedName>
        <fullName evidence="2">ParA family protein</fullName>
    </submittedName>
</protein>
<evidence type="ECO:0000313" key="3">
    <source>
        <dbReference type="Proteomes" id="UP000504882"/>
    </source>
</evidence>
<dbReference type="EMBL" id="SMNA01000020">
    <property type="protein sequence ID" value="TDE88169.1"/>
    <property type="molecule type" value="Genomic_DNA"/>
</dbReference>
<dbReference type="Pfam" id="PF13614">
    <property type="entry name" value="AAA_31"/>
    <property type="match status" value="1"/>
</dbReference>
<organism evidence="2 3">
    <name type="scientific">Occultella glacieicola</name>
    <dbReference type="NCBI Taxonomy" id="2518684"/>
    <lineage>
        <taxon>Bacteria</taxon>
        <taxon>Bacillati</taxon>
        <taxon>Actinomycetota</taxon>
        <taxon>Actinomycetes</taxon>
        <taxon>Micrococcales</taxon>
        <taxon>Ruaniaceae</taxon>
        <taxon>Occultella</taxon>
    </lineage>
</organism>
<keyword evidence="3" id="KW-1185">Reference proteome</keyword>
<gene>
    <name evidence="2" type="ORF">EXU48_23905</name>
</gene>
<dbReference type="Proteomes" id="UP000504882">
    <property type="component" value="Unassembled WGS sequence"/>
</dbReference>
<dbReference type="PANTHER" id="PTHR13696:SF99">
    <property type="entry name" value="COBYRINIC ACID AC-DIAMIDE SYNTHASE"/>
    <property type="match status" value="1"/>
</dbReference>
<dbReference type="SUPFAM" id="SSF52540">
    <property type="entry name" value="P-loop containing nucleoside triphosphate hydrolases"/>
    <property type="match status" value="1"/>
</dbReference>